<dbReference type="InterPro" id="IPR003043">
    <property type="entry name" value="Uropor_MeTrfase_CS"/>
</dbReference>
<dbReference type="PANTHER" id="PTHR45790">
    <property type="entry name" value="SIROHEME SYNTHASE-RELATED"/>
    <property type="match status" value="1"/>
</dbReference>
<feature type="domain" description="Tetrapyrrole methylase" evidence="11">
    <location>
        <begin position="14"/>
        <end position="225"/>
    </location>
</feature>
<keyword evidence="6" id="KW-0949">S-adenosyl-L-methionine</keyword>
<dbReference type="FunFam" id="3.40.1010.10:FF:000001">
    <property type="entry name" value="Siroheme synthase"/>
    <property type="match status" value="1"/>
</dbReference>
<evidence type="ECO:0000256" key="2">
    <source>
        <dbReference type="ARBA" id="ARBA00012162"/>
    </source>
</evidence>
<keyword evidence="3" id="KW-0169">Cobalamin biosynthesis</keyword>
<dbReference type="Gene3D" id="3.30.950.10">
    <property type="entry name" value="Methyltransferase, Cobalt-precorrin-4 Transmethylase, Domain 2"/>
    <property type="match status" value="1"/>
</dbReference>
<keyword evidence="7" id="KW-0627">Porphyrin biosynthesis</keyword>
<organism evidence="13 14">
    <name type="scientific">Desulfacinum infernum DSM 9756</name>
    <dbReference type="NCBI Taxonomy" id="1121391"/>
    <lineage>
        <taxon>Bacteria</taxon>
        <taxon>Pseudomonadati</taxon>
        <taxon>Thermodesulfobacteriota</taxon>
        <taxon>Syntrophobacteria</taxon>
        <taxon>Syntrophobacterales</taxon>
        <taxon>Syntrophobacteraceae</taxon>
        <taxon>Desulfacinum</taxon>
    </lineage>
</organism>
<reference evidence="14" key="1">
    <citation type="submission" date="2016-11" db="EMBL/GenBank/DDBJ databases">
        <authorList>
            <person name="Varghese N."/>
            <person name="Submissions S."/>
        </authorList>
    </citation>
    <scope>NUCLEOTIDE SEQUENCE [LARGE SCALE GENOMIC DNA]</scope>
    <source>
        <strain evidence="14">DSM 9756</strain>
    </source>
</reference>
<comment type="pathway">
    <text evidence="9">Cofactor biosynthesis; adenosylcobalamin biosynthesis; precorrin-2 from uroporphyrinogen III: step 1/1.</text>
</comment>
<evidence type="ECO:0000313" key="13">
    <source>
        <dbReference type="EMBL" id="SHE88359.1"/>
    </source>
</evidence>
<comment type="similarity">
    <text evidence="1 10">Belongs to the precorrin methyltransferase family.</text>
</comment>
<dbReference type="InterPro" id="IPR000878">
    <property type="entry name" value="4pyrrol_Mease"/>
</dbReference>
<evidence type="ECO:0000256" key="9">
    <source>
        <dbReference type="ARBA" id="ARBA00060548"/>
    </source>
</evidence>
<dbReference type="AlphaFoldDB" id="A0A1M4X4H4"/>
<dbReference type="PROSITE" id="PS00840">
    <property type="entry name" value="SUMT_2"/>
    <property type="match status" value="1"/>
</dbReference>
<dbReference type="GO" id="GO:0004851">
    <property type="term" value="F:uroporphyrin-III C-methyltransferase activity"/>
    <property type="evidence" value="ECO:0007669"/>
    <property type="project" value="UniProtKB-EC"/>
</dbReference>
<dbReference type="EC" id="2.1.1.107" evidence="2"/>
<gene>
    <name evidence="13" type="ORF">SAMN02745206_00976</name>
</gene>
<evidence type="ECO:0000256" key="4">
    <source>
        <dbReference type="ARBA" id="ARBA00022603"/>
    </source>
</evidence>
<dbReference type="InterPro" id="IPR006366">
    <property type="entry name" value="CobA/CysG_C"/>
</dbReference>
<dbReference type="EMBL" id="FQVB01000008">
    <property type="protein sequence ID" value="SHE88359.1"/>
    <property type="molecule type" value="Genomic_DNA"/>
</dbReference>
<dbReference type="SUPFAM" id="SSF53790">
    <property type="entry name" value="Tetrapyrrole methylase"/>
    <property type="match status" value="1"/>
</dbReference>
<dbReference type="InterPro" id="IPR014776">
    <property type="entry name" value="4pyrrole_Mease_sub2"/>
</dbReference>
<protein>
    <recommendedName>
        <fullName evidence="2">uroporphyrinogen-III C-methyltransferase</fullName>
        <ecNumber evidence="2">2.1.1.107</ecNumber>
    </recommendedName>
</protein>
<accession>A0A1M4X4H4</accession>
<dbReference type="Pfam" id="PF00590">
    <property type="entry name" value="TP_methylase"/>
    <property type="match status" value="1"/>
</dbReference>
<dbReference type="GO" id="GO:0032259">
    <property type="term" value="P:methylation"/>
    <property type="evidence" value="ECO:0007669"/>
    <property type="project" value="UniProtKB-KW"/>
</dbReference>
<dbReference type="NCBIfam" id="NF004790">
    <property type="entry name" value="PRK06136.1"/>
    <property type="match status" value="1"/>
</dbReference>
<evidence type="ECO:0000256" key="5">
    <source>
        <dbReference type="ARBA" id="ARBA00022679"/>
    </source>
</evidence>
<evidence type="ECO:0000256" key="10">
    <source>
        <dbReference type="RuleBase" id="RU003960"/>
    </source>
</evidence>
<dbReference type="STRING" id="1121391.SAMN02745206_00976"/>
<keyword evidence="4 10" id="KW-0489">Methyltransferase</keyword>
<dbReference type="Gene3D" id="3.40.50.10090">
    <property type="match status" value="2"/>
</dbReference>
<evidence type="ECO:0000256" key="8">
    <source>
        <dbReference type="ARBA" id="ARBA00025705"/>
    </source>
</evidence>
<evidence type="ECO:0000259" key="12">
    <source>
        <dbReference type="Pfam" id="PF02602"/>
    </source>
</evidence>
<dbReference type="InterPro" id="IPR036108">
    <property type="entry name" value="4pyrrol_syn_uPrphyn_synt_sf"/>
</dbReference>
<proteinExistence type="inferred from homology"/>
<sequence length="514" mass="56203">MLPADREDDVKKGKVYLVGAGPGDPGLFTLRGLEVLRRAEVVIYDFLANEELLSFAPPHADRIYVGKKGGDHTLSQDGINRLLVEKGRHHVVVRLKGGDPFVFGRGGEEAQELVAAGIDFEVVPGVTAAVAVPAYAGIPLSHRDFTASMAFITGHERADSRESKIDWSKLATAVGTLVFFMGVKNLPDITARLMEHGRSPETPVAVIRWGTTPEQRTVTGTLGDVVDRVREAGLKPPALIVVGEVVRLRDQLNWFERRPLFGRTVLVTRARQQASDFKRLLEEKGARCVEFPTIRIAPPESWEPLDRALSELQTYDWVIFTSVNGVRFFMERLFEAGKDVRALAGVKLAAIGPKTAEALEARGLRLDVVPGEYRAEGILQAMGADSVQGARILLPRAKVARDVLPETLRKWGALVDVVPAYETVLPTEGADRVAEMLREGRVDVVTFTSSSTVTNFLHVFEAHDPLKLLEKTTVACIGPITADTARGRGVPVHVVAEEYTIPGLVQALCDYLAC</sequence>
<evidence type="ECO:0000256" key="7">
    <source>
        <dbReference type="ARBA" id="ARBA00023244"/>
    </source>
</evidence>
<dbReference type="Gene3D" id="3.40.1010.10">
    <property type="entry name" value="Cobalt-precorrin-4 Transmethylase, Domain 1"/>
    <property type="match status" value="1"/>
</dbReference>
<keyword evidence="5 10" id="KW-0808">Transferase</keyword>
<evidence type="ECO:0000256" key="1">
    <source>
        <dbReference type="ARBA" id="ARBA00005879"/>
    </source>
</evidence>
<dbReference type="CDD" id="cd06578">
    <property type="entry name" value="HemD"/>
    <property type="match status" value="1"/>
</dbReference>
<dbReference type="FunFam" id="3.30.950.10:FF:000001">
    <property type="entry name" value="Siroheme synthase"/>
    <property type="match status" value="1"/>
</dbReference>
<comment type="pathway">
    <text evidence="8">Porphyrin-containing compound metabolism; siroheme biosynthesis; precorrin-2 from uroporphyrinogen III: step 1/1.</text>
</comment>
<dbReference type="Pfam" id="PF02602">
    <property type="entry name" value="HEM4"/>
    <property type="match status" value="1"/>
</dbReference>
<keyword evidence="14" id="KW-1185">Reference proteome</keyword>
<feature type="domain" description="Tetrapyrrole biosynthesis uroporphyrinogen III synthase" evidence="12">
    <location>
        <begin position="276"/>
        <end position="506"/>
    </location>
</feature>
<dbReference type="CDD" id="cd11642">
    <property type="entry name" value="SUMT"/>
    <property type="match status" value="1"/>
</dbReference>
<dbReference type="GO" id="GO:0009236">
    <property type="term" value="P:cobalamin biosynthetic process"/>
    <property type="evidence" value="ECO:0007669"/>
    <property type="project" value="UniProtKB-KW"/>
</dbReference>
<dbReference type="GO" id="GO:0004852">
    <property type="term" value="F:uroporphyrinogen-III synthase activity"/>
    <property type="evidence" value="ECO:0007669"/>
    <property type="project" value="InterPro"/>
</dbReference>
<dbReference type="InterPro" id="IPR050161">
    <property type="entry name" value="Siro_Cobalamin_biosynth"/>
</dbReference>
<dbReference type="InterPro" id="IPR003754">
    <property type="entry name" value="4pyrrol_synth_uPrphyn_synth"/>
</dbReference>
<dbReference type="InterPro" id="IPR014777">
    <property type="entry name" value="4pyrrole_Mease_sub1"/>
</dbReference>
<name>A0A1M4X4H4_9BACT</name>
<dbReference type="FunFam" id="3.40.50.10090:FF:000001">
    <property type="entry name" value="Bifunctional uroporphyrinogen-III C-methyltransferase/uroporphyrinogen-III synthase"/>
    <property type="match status" value="1"/>
</dbReference>
<dbReference type="InterPro" id="IPR035996">
    <property type="entry name" value="4pyrrol_Methylase_sf"/>
</dbReference>
<evidence type="ECO:0000313" key="14">
    <source>
        <dbReference type="Proteomes" id="UP000184076"/>
    </source>
</evidence>
<dbReference type="SUPFAM" id="SSF69618">
    <property type="entry name" value="HemD-like"/>
    <property type="match status" value="1"/>
</dbReference>
<dbReference type="NCBIfam" id="TIGR01469">
    <property type="entry name" value="cobA_cysG_Cterm"/>
    <property type="match status" value="1"/>
</dbReference>
<dbReference type="Proteomes" id="UP000184076">
    <property type="component" value="Unassembled WGS sequence"/>
</dbReference>
<evidence type="ECO:0000256" key="3">
    <source>
        <dbReference type="ARBA" id="ARBA00022573"/>
    </source>
</evidence>
<dbReference type="UniPathway" id="UPA00262">
    <property type="reaction ID" value="UER00211"/>
</dbReference>
<evidence type="ECO:0000259" key="11">
    <source>
        <dbReference type="Pfam" id="PF00590"/>
    </source>
</evidence>
<dbReference type="PANTHER" id="PTHR45790:SF3">
    <property type="entry name" value="S-ADENOSYL-L-METHIONINE-DEPENDENT UROPORPHYRINOGEN III METHYLTRANSFERASE, CHLOROPLASTIC"/>
    <property type="match status" value="1"/>
</dbReference>
<dbReference type="GO" id="GO:0019354">
    <property type="term" value="P:siroheme biosynthetic process"/>
    <property type="evidence" value="ECO:0007669"/>
    <property type="project" value="UniProtKB-UniPathway"/>
</dbReference>
<evidence type="ECO:0000256" key="6">
    <source>
        <dbReference type="ARBA" id="ARBA00022691"/>
    </source>
</evidence>